<proteinExistence type="predicted"/>
<dbReference type="Proteomes" id="UP000012101">
    <property type="component" value="Unassembled WGS sequence"/>
</dbReference>
<evidence type="ECO:0000313" key="2">
    <source>
        <dbReference type="Proteomes" id="UP000012101"/>
    </source>
</evidence>
<name>M6FPT5_9LEPT</name>
<dbReference type="EMBL" id="AFJM02000042">
    <property type="protein sequence ID" value="EMM72159.1"/>
    <property type="molecule type" value="Genomic_DNA"/>
</dbReference>
<organism evidence="1 2">
    <name type="scientific">Leptospira weilii str. 2006001855</name>
    <dbReference type="NCBI Taxonomy" id="996804"/>
    <lineage>
        <taxon>Bacteria</taxon>
        <taxon>Pseudomonadati</taxon>
        <taxon>Spirochaetota</taxon>
        <taxon>Spirochaetia</taxon>
        <taxon>Leptospirales</taxon>
        <taxon>Leptospiraceae</taxon>
        <taxon>Leptospira</taxon>
    </lineage>
</organism>
<sequence length="63" mass="7490">MNSIIRFDSDKRIESPFCKIQRENFIIQLLNPLNHRCLAISDLIDFRESPILFDFFHNSFAVC</sequence>
<gene>
    <name evidence="1" type="ORF">LEP1GSC038_3923</name>
</gene>
<dbReference type="AlphaFoldDB" id="M6FPT5"/>
<protein>
    <submittedName>
        <fullName evidence="1">Uncharacterized protein</fullName>
    </submittedName>
</protein>
<evidence type="ECO:0000313" key="1">
    <source>
        <dbReference type="EMBL" id="EMM72159.1"/>
    </source>
</evidence>
<accession>M6FPT5</accession>
<comment type="caution">
    <text evidence="1">The sequence shown here is derived from an EMBL/GenBank/DDBJ whole genome shotgun (WGS) entry which is preliminary data.</text>
</comment>
<reference evidence="1 2" key="1">
    <citation type="submission" date="2013-01" db="EMBL/GenBank/DDBJ databases">
        <authorList>
            <person name="Harkins D.M."/>
            <person name="Durkin A.S."/>
            <person name="Brinkac L.M."/>
            <person name="Haft D.H."/>
            <person name="Selengut J.D."/>
            <person name="Sanka R."/>
            <person name="DePew J."/>
            <person name="Purushe J."/>
            <person name="Hospenthal D.R."/>
            <person name="Murray C.K."/>
            <person name="Pimentel G."/>
            <person name="Wasfy M."/>
            <person name="Vinetz J.M."/>
            <person name="Sutton G.G."/>
            <person name="Nierman W.C."/>
            <person name="Fouts D.E."/>
        </authorList>
    </citation>
    <scope>NUCLEOTIDE SEQUENCE [LARGE SCALE GENOMIC DNA]</scope>
    <source>
        <strain evidence="1 2">2006001855</strain>
    </source>
</reference>